<proteinExistence type="predicted"/>
<name>A0A382I686_9ZZZZ</name>
<evidence type="ECO:0000313" key="1">
    <source>
        <dbReference type="EMBL" id="SVB94915.1"/>
    </source>
</evidence>
<reference evidence="1" key="1">
    <citation type="submission" date="2018-05" db="EMBL/GenBank/DDBJ databases">
        <authorList>
            <person name="Lanie J.A."/>
            <person name="Ng W.-L."/>
            <person name="Kazmierczak K.M."/>
            <person name="Andrzejewski T.M."/>
            <person name="Davidsen T.M."/>
            <person name="Wayne K.J."/>
            <person name="Tettelin H."/>
            <person name="Glass J.I."/>
            <person name="Rusch D."/>
            <person name="Podicherti R."/>
            <person name="Tsui H.-C.T."/>
            <person name="Winkler M.E."/>
        </authorList>
    </citation>
    <scope>NUCLEOTIDE SEQUENCE</scope>
</reference>
<feature type="non-terminal residue" evidence="1">
    <location>
        <position position="1"/>
    </location>
</feature>
<sequence length="58" mass="6127">VGAADGGGRPATQTVRLQPLAAAHRLEIAGDLGPEDDGPDLIMNDRLLCRLAHRMAPR</sequence>
<dbReference type="AlphaFoldDB" id="A0A382I686"/>
<accession>A0A382I686</accession>
<organism evidence="1">
    <name type="scientific">marine metagenome</name>
    <dbReference type="NCBI Taxonomy" id="408172"/>
    <lineage>
        <taxon>unclassified sequences</taxon>
        <taxon>metagenomes</taxon>
        <taxon>ecological metagenomes</taxon>
    </lineage>
</organism>
<gene>
    <name evidence="1" type="ORF">METZ01_LOCUS247769</name>
</gene>
<dbReference type="EMBL" id="UINC01065348">
    <property type="protein sequence ID" value="SVB94915.1"/>
    <property type="molecule type" value="Genomic_DNA"/>
</dbReference>
<protein>
    <submittedName>
        <fullName evidence="1">Uncharacterized protein</fullName>
    </submittedName>
</protein>
<feature type="non-terminal residue" evidence="1">
    <location>
        <position position="58"/>
    </location>
</feature>